<dbReference type="Proteomes" id="UP000000600">
    <property type="component" value="Unassembled WGS sequence"/>
</dbReference>
<reference evidence="2 3" key="1">
    <citation type="journal article" date="2006" name="Nature">
        <title>Global trends of whole-genome duplications revealed by the ciliate Paramecium tetraurelia.</title>
        <authorList>
            <consortium name="Genoscope"/>
            <person name="Aury J.-M."/>
            <person name="Jaillon O."/>
            <person name="Duret L."/>
            <person name="Noel B."/>
            <person name="Jubin C."/>
            <person name="Porcel B.M."/>
            <person name="Segurens B."/>
            <person name="Daubin V."/>
            <person name="Anthouard V."/>
            <person name="Aiach N."/>
            <person name="Arnaiz O."/>
            <person name="Billaut A."/>
            <person name="Beisson J."/>
            <person name="Blanc I."/>
            <person name="Bouhouche K."/>
            <person name="Camara F."/>
            <person name="Duharcourt S."/>
            <person name="Guigo R."/>
            <person name="Gogendeau D."/>
            <person name="Katinka M."/>
            <person name="Keller A.-M."/>
            <person name="Kissmehl R."/>
            <person name="Klotz C."/>
            <person name="Koll F."/>
            <person name="Le Moue A."/>
            <person name="Lepere C."/>
            <person name="Malinsky S."/>
            <person name="Nowacki M."/>
            <person name="Nowak J.K."/>
            <person name="Plattner H."/>
            <person name="Poulain J."/>
            <person name="Ruiz F."/>
            <person name="Serrano V."/>
            <person name="Zagulski M."/>
            <person name="Dessen P."/>
            <person name="Betermier M."/>
            <person name="Weissenbach J."/>
            <person name="Scarpelli C."/>
            <person name="Schachter V."/>
            <person name="Sperling L."/>
            <person name="Meyer E."/>
            <person name="Cohen J."/>
            <person name="Wincker P."/>
        </authorList>
    </citation>
    <scope>NUCLEOTIDE SEQUENCE [LARGE SCALE GENOMIC DNA]</scope>
    <source>
        <strain evidence="2 3">Stock d4-2</strain>
    </source>
</reference>
<dbReference type="AlphaFoldDB" id="A0C9S9"/>
<proteinExistence type="predicted"/>
<organism evidence="2 3">
    <name type="scientific">Paramecium tetraurelia</name>
    <dbReference type="NCBI Taxonomy" id="5888"/>
    <lineage>
        <taxon>Eukaryota</taxon>
        <taxon>Sar</taxon>
        <taxon>Alveolata</taxon>
        <taxon>Ciliophora</taxon>
        <taxon>Intramacronucleata</taxon>
        <taxon>Oligohymenophorea</taxon>
        <taxon>Peniculida</taxon>
        <taxon>Parameciidae</taxon>
        <taxon>Paramecium</taxon>
    </lineage>
</organism>
<dbReference type="InterPro" id="IPR000719">
    <property type="entry name" value="Prot_kinase_dom"/>
</dbReference>
<dbReference type="KEGG" id="ptm:GSPATT00006853001"/>
<dbReference type="InParanoid" id="A0C9S9"/>
<gene>
    <name evidence="2" type="ORF">GSPATT00006853001</name>
</gene>
<dbReference type="InterPro" id="IPR008271">
    <property type="entry name" value="Ser/Thr_kinase_AS"/>
</dbReference>
<dbReference type="PANTHER" id="PTHR44167:SF18">
    <property type="entry name" value="PROTEIN KINASE DOMAIN-CONTAINING PROTEIN"/>
    <property type="match status" value="1"/>
</dbReference>
<dbReference type="Gene3D" id="1.10.510.10">
    <property type="entry name" value="Transferase(Phosphotransferase) domain 1"/>
    <property type="match status" value="1"/>
</dbReference>
<dbReference type="Pfam" id="PF00069">
    <property type="entry name" value="Pkinase"/>
    <property type="match status" value="1"/>
</dbReference>
<dbReference type="EMBL" id="CT868052">
    <property type="protein sequence ID" value="CAK67546.1"/>
    <property type="molecule type" value="Genomic_DNA"/>
</dbReference>
<dbReference type="InterPro" id="IPR011009">
    <property type="entry name" value="Kinase-like_dom_sf"/>
</dbReference>
<accession>A0C9S9</accession>
<dbReference type="PANTHER" id="PTHR44167">
    <property type="entry name" value="OVARIAN-SPECIFIC SERINE/THREONINE-PROTEIN KINASE LOK-RELATED"/>
    <property type="match status" value="1"/>
</dbReference>
<evidence type="ECO:0000259" key="1">
    <source>
        <dbReference type="PROSITE" id="PS50011"/>
    </source>
</evidence>
<protein>
    <recommendedName>
        <fullName evidence="1">Protein kinase domain-containing protein</fullName>
    </recommendedName>
</protein>
<evidence type="ECO:0000313" key="2">
    <source>
        <dbReference type="EMBL" id="CAK67546.1"/>
    </source>
</evidence>
<dbReference type="GO" id="GO:0005524">
    <property type="term" value="F:ATP binding"/>
    <property type="evidence" value="ECO:0007669"/>
    <property type="project" value="InterPro"/>
</dbReference>
<dbReference type="eggNOG" id="KOG0583">
    <property type="taxonomic scope" value="Eukaryota"/>
</dbReference>
<keyword evidence="3" id="KW-1185">Reference proteome</keyword>
<dbReference type="PROSITE" id="PS50011">
    <property type="entry name" value="PROTEIN_KINASE_DOM"/>
    <property type="match status" value="1"/>
</dbReference>
<dbReference type="GO" id="GO:0044773">
    <property type="term" value="P:mitotic DNA damage checkpoint signaling"/>
    <property type="evidence" value="ECO:0000318"/>
    <property type="project" value="GO_Central"/>
</dbReference>
<dbReference type="OMA" id="DNIMFKT"/>
<dbReference type="GeneID" id="5020728"/>
<name>A0C9S9_PARTE</name>
<dbReference type="STRING" id="5888.A0C9S9"/>
<dbReference type="SUPFAM" id="SSF56112">
    <property type="entry name" value="Protein kinase-like (PK-like)"/>
    <property type="match status" value="1"/>
</dbReference>
<dbReference type="SMART" id="SM00220">
    <property type="entry name" value="S_TKc"/>
    <property type="match status" value="1"/>
</dbReference>
<feature type="domain" description="Protein kinase" evidence="1">
    <location>
        <begin position="100"/>
        <end position="362"/>
    </location>
</feature>
<dbReference type="OrthoDB" id="193931at2759"/>
<dbReference type="GO" id="GO:0005737">
    <property type="term" value="C:cytoplasm"/>
    <property type="evidence" value="ECO:0000318"/>
    <property type="project" value="GO_Central"/>
</dbReference>
<dbReference type="HOGENOM" id="CLU_053432_0_0_1"/>
<dbReference type="GO" id="GO:0004674">
    <property type="term" value="F:protein serine/threonine kinase activity"/>
    <property type="evidence" value="ECO:0000318"/>
    <property type="project" value="GO_Central"/>
</dbReference>
<dbReference type="RefSeq" id="XP_001434943.1">
    <property type="nucleotide sequence ID" value="XM_001434906.1"/>
</dbReference>
<evidence type="ECO:0000313" key="3">
    <source>
        <dbReference type="Proteomes" id="UP000000600"/>
    </source>
</evidence>
<dbReference type="GO" id="GO:0005634">
    <property type="term" value="C:nucleus"/>
    <property type="evidence" value="ECO:0000318"/>
    <property type="project" value="GO_Central"/>
</dbReference>
<sequence>MKRRESIAFFDSGFQNSILKKTERKKSNTNSKLHELKGEQFSQSPLQATLNTIPVDQFELQYLARSNKQSKQNSSGVSFFNLTTQTQLIQTTAQVFHEKYEIIKILKENKQCQIVQCRNIFNKEYVVAKICLQSQNVKIFQVFQSEINSEIKVNKTLKKYPHTKLMKLLEIITEKDTSIFIYEYMAGGTLYEFMQQKHLKLDDSEIKTIFKQLLKALKHLHSLNILHRDIKLDNIMFKTKGDIKSLKLIDFGFATFISDNKNMEFRCGTPGYVAPEIYQQSVPYNELCDIYSLGAVIHILATGKRIYSSKLAPKEICELNKKNQYVISDNLKCPLLYDIIIQMLKDAGQRPSVEKCLIHPYFTKLSEMKNSHHDSINQQQQYIIFLKNI</sequence>
<dbReference type="PROSITE" id="PS00108">
    <property type="entry name" value="PROTEIN_KINASE_ST"/>
    <property type="match status" value="1"/>
</dbReference>